<proteinExistence type="predicted"/>
<organism evidence="1 2">
    <name type="scientific">Vermiconidia calcicola</name>
    <dbReference type="NCBI Taxonomy" id="1690605"/>
    <lineage>
        <taxon>Eukaryota</taxon>
        <taxon>Fungi</taxon>
        <taxon>Dikarya</taxon>
        <taxon>Ascomycota</taxon>
        <taxon>Pezizomycotina</taxon>
        <taxon>Dothideomycetes</taxon>
        <taxon>Dothideomycetidae</taxon>
        <taxon>Mycosphaerellales</taxon>
        <taxon>Extremaceae</taxon>
        <taxon>Vermiconidia</taxon>
    </lineage>
</organism>
<keyword evidence="2" id="KW-1185">Reference proteome</keyword>
<accession>A0ACC3MC24</accession>
<protein>
    <submittedName>
        <fullName evidence="1">Uncharacterized protein</fullName>
    </submittedName>
</protein>
<evidence type="ECO:0000313" key="2">
    <source>
        <dbReference type="Proteomes" id="UP001281147"/>
    </source>
</evidence>
<evidence type="ECO:0000313" key="1">
    <source>
        <dbReference type="EMBL" id="KAK3683075.1"/>
    </source>
</evidence>
<name>A0ACC3MC24_9PEZI</name>
<gene>
    <name evidence="1" type="ORF">LTR37_020586</name>
</gene>
<reference evidence="1" key="1">
    <citation type="submission" date="2023-07" db="EMBL/GenBank/DDBJ databases">
        <title>Black Yeasts Isolated from many extreme environments.</title>
        <authorList>
            <person name="Coleine C."/>
            <person name="Stajich J.E."/>
            <person name="Selbmann L."/>
        </authorList>
    </citation>
    <scope>NUCLEOTIDE SEQUENCE</scope>
    <source>
        <strain evidence="1">CCFEE 5714</strain>
    </source>
</reference>
<dbReference type="EMBL" id="JAUTXU010000371">
    <property type="protein sequence ID" value="KAK3683075.1"/>
    <property type="molecule type" value="Genomic_DNA"/>
</dbReference>
<comment type="caution">
    <text evidence="1">The sequence shown here is derived from an EMBL/GenBank/DDBJ whole genome shotgun (WGS) entry which is preliminary data.</text>
</comment>
<sequence length="235" mass="25383">MGFTNKTHWIGAFLLFLASILLLITTISAPIINHVGLLRVTLANETNFRHSSVSFGTFGYCILDVPPVNTQQAWCTGRHIGYDPDTVMARIDSVGISVIEAGTAASLTRVMVLHPIACGFAFIAFLCSLGAGIIGSLAGALVAFLAWVLTLIALATDFMVFGIVRHHVNDDPSGSRARFGSAIWCLVGALIALFLGMLIVFFTCFAARREKKRAVKHEQSTPAAATPRRKRFGIF</sequence>
<dbReference type="Proteomes" id="UP001281147">
    <property type="component" value="Unassembled WGS sequence"/>
</dbReference>